<gene>
    <name evidence="1" type="ORF">Tci_828057</name>
</gene>
<sequence>YRVWFYESEWGGGGRGVKEKQQRSSNIIEKDTFVVSSPAVDESVDAIRNKMLKAFPLLVRKFPLPEGTSHCLKKNATARRKVLPLLEVCTAIIIKEKPLVKDDSFL</sequence>
<protein>
    <submittedName>
        <fullName evidence="1">Uncharacterized protein</fullName>
    </submittedName>
</protein>
<accession>A0A699PY42</accession>
<dbReference type="EMBL" id="BKCJ010967951">
    <property type="protein sequence ID" value="GFC56087.1"/>
    <property type="molecule type" value="Genomic_DNA"/>
</dbReference>
<dbReference type="AlphaFoldDB" id="A0A699PY42"/>
<feature type="non-terminal residue" evidence="1">
    <location>
        <position position="1"/>
    </location>
</feature>
<organism evidence="1">
    <name type="scientific">Tanacetum cinerariifolium</name>
    <name type="common">Dalmatian daisy</name>
    <name type="synonym">Chrysanthemum cinerariifolium</name>
    <dbReference type="NCBI Taxonomy" id="118510"/>
    <lineage>
        <taxon>Eukaryota</taxon>
        <taxon>Viridiplantae</taxon>
        <taxon>Streptophyta</taxon>
        <taxon>Embryophyta</taxon>
        <taxon>Tracheophyta</taxon>
        <taxon>Spermatophyta</taxon>
        <taxon>Magnoliopsida</taxon>
        <taxon>eudicotyledons</taxon>
        <taxon>Gunneridae</taxon>
        <taxon>Pentapetalae</taxon>
        <taxon>asterids</taxon>
        <taxon>campanulids</taxon>
        <taxon>Asterales</taxon>
        <taxon>Asteraceae</taxon>
        <taxon>Asteroideae</taxon>
        <taxon>Anthemideae</taxon>
        <taxon>Anthemidinae</taxon>
        <taxon>Tanacetum</taxon>
    </lineage>
</organism>
<evidence type="ECO:0000313" key="1">
    <source>
        <dbReference type="EMBL" id="GFC56087.1"/>
    </source>
</evidence>
<name>A0A699PY42_TANCI</name>
<reference evidence="1" key="1">
    <citation type="journal article" date="2019" name="Sci. Rep.">
        <title>Draft genome of Tanacetum cinerariifolium, the natural source of mosquito coil.</title>
        <authorList>
            <person name="Yamashiro T."/>
            <person name="Shiraishi A."/>
            <person name="Satake H."/>
            <person name="Nakayama K."/>
        </authorList>
    </citation>
    <scope>NUCLEOTIDE SEQUENCE</scope>
</reference>
<comment type="caution">
    <text evidence="1">The sequence shown here is derived from an EMBL/GenBank/DDBJ whole genome shotgun (WGS) entry which is preliminary data.</text>
</comment>
<proteinExistence type="predicted"/>